<name>A0AA92LDQ0_9FIRM</name>
<dbReference type="GO" id="GO:0003677">
    <property type="term" value="F:DNA binding"/>
    <property type="evidence" value="ECO:0007669"/>
    <property type="project" value="InterPro"/>
</dbReference>
<dbReference type="EMBL" id="CP065321">
    <property type="protein sequence ID" value="QQR31484.1"/>
    <property type="molecule type" value="Genomic_DNA"/>
</dbReference>
<accession>A0AA92LDQ0</accession>
<proteinExistence type="predicted"/>
<evidence type="ECO:0000313" key="2">
    <source>
        <dbReference type="EMBL" id="QQR31484.1"/>
    </source>
</evidence>
<feature type="domain" description="Helix-turn-helix" evidence="1">
    <location>
        <begin position="17"/>
        <end position="65"/>
    </location>
</feature>
<protein>
    <submittedName>
        <fullName evidence="2">Helix-turn-helix domain-containing protein</fullName>
    </submittedName>
</protein>
<dbReference type="Pfam" id="PF12728">
    <property type="entry name" value="HTH_17"/>
    <property type="match status" value="1"/>
</dbReference>
<dbReference type="Proteomes" id="UP000596035">
    <property type="component" value="Chromosome"/>
</dbReference>
<dbReference type="AlphaFoldDB" id="A0AA92LDQ0"/>
<dbReference type="RefSeq" id="WP_088364513.1">
    <property type="nucleotide sequence ID" value="NZ_CP021422.1"/>
</dbReference>
<gene>
    <name evidence="2" type="ORF">I5Q82_07395</name>
</gene>
<dbReference type="InterPro" id="IPR041657">
    <property type="entry name" value="HTH_17"/>
</dbReference>
<reference evidence="2 3" key="1">
    <citation type="submission" date="2020-11" db="EMBL/GenBank/DDBJ databases">
        <title>Closed and high quality bacterial genomes of the OMM12 community.</title>
        <authorList>
            <person name="Marbouty M."/>
            <person name="Lamy-Besnier Q."/>
            <person name="Debarbieux L."/>
            <person name="Koszul R."/>
        </authorList>
    </citation>
    <scope>NUCLEOTIDE SEQUENCE [LARGE SCALE GENOMIC DNA]</scope>
    <source>
        <strain evidence="2 3">KB18</strain>
    </source>
</reference>
<evidence type="ECO:0000313" key="3">
    <source>
        <dbReference type="Proteomes" id="UP000596035"/>
    </source>
</evidence>
<organism evidence="2 3">
    <name type="scientific">Acutalibacter muris</name>
    <dbReference type="NCBI Taxonomy" id="1796620"/>
    <lineage>
        <taxon>Bacteria</taxon>
        <taxon>Bacillati</taxon>
        <taxon>Bacillota</taxon>
        <taxon>Clostridia</taxon>
        <taxon>Eubacteriales</taxon>
        <taxon>Acutalibacteraceae</taxon>
        <taxon>Acutalibacter</taxon>
    </lineage>
</organism>
<dbReference type="InterPro" id="IPR010093">
    <property type="entry name" value="SinI_DNA-bd"/>
</dbReference>
<evidence type="ECO:0000259" key="1">
    <source>
        <dbReference type="Pfam" id="PF12728"/>
    </source>
</evidence>
<dbReference type="InterPro" id="IPR036388">
    <property type="entry name" value="WH-like_DNA-bd_sf"/>
</dbReference>
<dbReference type="InterPro" id="IPR009061">
    <property type="entry name" value="DNA-bd_dom_put_sf"/>
</dbReference>
<dbReference type="Gene3D" id="1.10.10.10">
    <property type="entry name" value="Winged helix-like DNA-binding domain superfamily/Winged helix DNA-binding domain"/>
    <property type="match status" value="1"/>
</dbReference>
<dbReference type="SUPFAM" id="SSF46955">
    <property type="entry name" value="Putative DNA-binding domain"/>
    <property type="match status" value="1"/>
</dbReference>
<sequence>MTKMEYKKALSSYPEALTASEVAEILRVCTKTVYKLIRQGEIPAVKIGRENRISKSVLIAYLRNKDKESPNPKCVCSENSAGAVWTSGKSCGSVCGASGTGGKERSA</sequence>
<dbReference type="NCBIfam" id="TIGR01764">
    <property type="entry name" value="excise"/>
    <property type="match status" value="1"/>
</dbReference>